<evidence type="ECO:0000313" key="1">
    <source>
        <dbReference type="EMBL" id="KAJ1157144.1"/>
    </source>
</evidence>
<protein>
    <submittedName>
        <fullName evidence="1">Uncharacterized protein</fullName>
    </submittedName>
</protein>
<comment type="caution">
    <text evidence="1">The sequence shown here is derived from an EMBL/GenBank/DDBJ whole genome shotgun (WGS) entry which is preliminary data.</text>
</comment>
<dbReference type="Proteomes" id="UP001066276">
    <property type="component" value="Chromosome 5"/>
</dbReference>
<evidence type="ECO:0000313" key="2">
    <source>
        <dbReference type="Proteomes" id="UP001066276"/>
    </source>
</evidence>
<accession>A0AAV7S0X5</accession>
<keyword evidence="2" id="KW-1185">Reference proteome</keyword>
<gene>
    <name evidence="1" type="ORF">NDU88_009859</name>
</gene>
<proteinExistence type="predicted"/>
<organism evidence="1 2">
    <name type="scientific">Pleurodeles waltl</name>
    <name type="common">Iberian ribbed newt</name>
    <dbReference type="NCBI Taxonomy" id="8319"/>
    <lineage>
        <taxon>Eukaryota</taxon>
        <taxon>Metazoa</taxon>
        <taxon>Chordata</taxon>
        <taxon>Craniata</taxon>
        <taxon>Vertebrata</taxon>
        <taxon>Euteleostomi</taxon>
        <taxon>Amphibia</taxon>
        <taxon>Batrachia</taxon>
        <taxon>Caudata</taxon>
        <taxon>Salamandroidea</taxon>
        <taxon>Salamandridae</taxon>
        <taxon>Pleurodelinae</taxon>
        <taxon>Pleurodeles</taxon>
    </lineage>
</organism>
<dbReference type="EMBL" id="JANPWB010000009">
    <property type="protein sequence ID" value="KAJ1157144.1"/>
    <property type="molecule type" value="Genomic_DNA"/>
</dbReference>
<reference evidence="1" key="1">
    <citation type="journal article" date="2022" name="bioRxiv">
        <title>Sequencing and chromosome-scale assembly of the giantPleurodeles waltlgenome.</title>
        <authorList>
            <person name="Brown T."/>
            <person name="Elewa A."/>
            <person name="Iarovenko S."/>
            <person name="Subramanian E."/>
            <person name="Araus A.J."/>
            <person name="Petzold A."/>
            <person name="Susuki M."/>
            <person name="Suzuki K.-i.T."/>
            <person name="Hayashi T."/>
            <person name="Toyoda A."/>
            <person name="Oliveira C."/>
            <person name="Osipova E."/>
            <person name="Leigh N.D."/>
            <person name="Simon A."/>
            <person name="Yun M.H."/>
        </authorList>
    </citation>
    <scope>NUCLEOTIDE SEQUENCE</scope>
    <source>
        <strain evidence="1">20211129_DDA</strain>
        <tissue evidence="1">Liver</tissue>
    </source>
</reference>
<name>A0AAV7S0X5_PLEWA</name>
<dbReference type="AlphaFoldDB" id="A0AAV7S0X5"/>
<sequence length="123" mass="14108">MRPELLGDPEYRGAIQAALNGYFSVSWSTIRTRCTEWDALKVVLRGKSLGKSCGIRKKLELKLMQQEGALAALQFRMATRDIFEAGCHEVHTRIGAIWNSLNIYVRRVYRQRLYREEDLSGAC</sequence>